<keyword evidence="1" id="KW-0812">Transmembrane</keyword>
<evidence type="ECO:0000256" key="1">
    <source>
        <dbReference type="SAM" id="Phobius"/>
    </source>
</evidence>
<reference evidence="3" key="1">
    <citation type="journal article" date="2019" name="Int. J. Syst. Evol. Microbiol.">
        <title>The Global Catalogue of Microorganisms (GCM) 10K type strain sequencing project: providing services to taxonomists for standard genome sequencing and annotation.</title>
        <authorList>
            <consortium name="The Broad Institute Genomics Platform"/>
            <consortium name="The Broad Institute Genome Sequencing Center for Infectious Disease"/>
            <person name="Wu L."/>
            <person name="Ma J."/>
        </authorList>
    </citation>
    <scope>NUCLEOTIDE SEQUENCE [LARGE SCALE GENOMIC DNA]</scope>
    <source>
        <strain evidence="3">CGMCC 1.12295</strain>
    </source>
</reference>
<keyword evidence="1" id="KW-1133">Transmembrane helix</keyword>
<keyword evidence="1" id="KW-0472">Membrane</keyword>
<proteinExistence type="predicted"/>
<dbReference type="RefSeq" id="WP_380774399.1">
    <property type="nucleotide sequence ID" value="NZ_JBHUEO010000037.1"/>
</dbReference>
<evidence type="ECO:0000313" key="2">
    <source>
        <dbReference type="EMBL" id="MFD1707645.1"/>
    </source>
</evidence>
<sequence>MEKVFIVLAAAVQLSIFGGILYLLFKYGKPRFVKKIHYVYKHFGNKLKVSYKKFHGFNYYYFRVKKDETVSVRYNVTVEEGSLTLEWRDSKSLLFSKTFHENDDGEFTFTAKKKLHSLKLEADHSRGGCRIELIRKSA</sequence>
<gene>
    <name evidence="2" type="ORF">ACFSCZ_13015</name>
</gene>
<accession>A0ABW4KHW8</accession>
<protein>
    <submittedName>
        <fullName evidence="2">Uncharacterized protein</fullName>
    </submittedName>
</protein>
<comment type="caution">
    <text evidence="2">The sequence shown here is derived from an EMBL/GenBank/DDBJ whole genome shotgun (WGS) entry which is preliminary data.</text>
</comment>
<name>A0ABW4KHW8_9BACI</name>
<dbReference type="Proteomes" id="UP001597301">
    <property type="component" value="Unassembled WGS sequence"/>
</dbReference>
<evidence type="ECO:0000313" key="3">
    <source>
        <dbReference type="Proteomes" id="UP001597301"/>
    </source>
</evidence>
<dbReference type="EMBL" id="JBHUEO010000037">
    <property type="protein sequence ID" value="MFD1707645.1"/>
    <property type="molecule type" value="Genomic_DNA"/>
</dbReference>
<organism evidence="2 3">
    <name type="scientific">Siminovitchia sediminis</name>
    <dbReference type="NCBI Taxonomy" id="1274353"/>
    <lineage>
        <taxon>Bacteria</taxon>
        <taxon>Bacillati</taxon>
        <taxon>Bacillota</taxon>
        <taxon>Bacilli</taxon>
        <taxon>Bacillales</taxon>
        <taxon>Bacillaceae</taxon>
        <taxon>Siminovitchia</taxon>
    </lineage>
</organism>
<feature type="transmembrane region" description="Helical" evidence="1">
    <location>
        <begin position="6"/>
        <end position="25"/>
    </location>
</feature>
<keyword evidence="3" id="KW-1185">Reference proteome</keyword>